<dbReference type="EMBL" id="JARJCN010000060">
    <property type="protein sequence ID" value="KAJ7079456.1"/>
    <property type="molecule type" value="Genomic_DNA"/>
</dbReference>
<comment type="caution">
    <text evidence="2">The sequence shown here is derived from an EMBL/GenBank/DDBJ whole genome shotgun (WGS) entry which is preliminary data.</text>
</comment>
<evidence type="ECO:0000313" key="4">
    <source>
        <dbReference type="Proteomes" id="UP001222325"/>
    </source>
</evidence>
<gene>
    <name evidence="3" type="ORF">B0H15DRAFT_158776</name>
    <name evidence="2" type="ORF">B0H15DRAFT_517810</name>
</gene>
<evidence type="ECO:0000313" key="2">
    <source>
        <dbReference type="EMBL" id="KAJ7079456.1"/>
    </source>
</evidence>
<sequence length="123" mass="13020">MKVAPSLSSVLTTLLAGKAVEAAFNCSMNIDVNSRACAALTCAVTGRYLAGQIVAFDCINAGSQTVAGSVYVHRPLHNKVYISSNRWWGRDPLKHFVPIGDMTGVDGLRCDTHLGLCASLPPS</sequence>
<name>A0AAD6TTY7_9AGAR</name>
<protein>
    <submittedName>
        <fullName evidence="2">Uncharacterized protein</fullName>
    </submittedName>
</protein>
<keyword evidence="4" id="KW-1185">Reference proteome</keyword>
<evidence type="ECO:0000313" key="3">
    <source>
        <dbReference type="EMBL" id="KAJ7093445.1"/>
    </source>
</evidence>
<organism evidence="2 4">
    <name type="scientific">Mycena belliarum</name>
    <dbReference type="NCBI Taxonomy" id="1033014"/>
    <lineage>
        <taxon>Eukaryota</taxon>
        <taxon>Fungi</taxon>
        <taxon>Dikarya</taxon>
        <taxon>Basidiomycota</taxon>
        <taxon>Agaricomycotina</taxon>
        <taxon>Agaricomycetes</taxon>
        <taxon>Agaricomycetidae</taxon>
        <taxon>Agaricales</taxon>
        <taxon>Marasmiineae</taxon>
        <taxon>Mycenaceae</taxon>
        <taxon>Mycena</taxon>
    </lineage>
</organism>
<keyword evidence="1" id="KW-0732">Signal</keyword>
<dbReference type="EMBL" id="JARJCN010000016">
    <property type="protein sequence ID" value="KAJ7093445.1"/>
    <property type="molecule type" value="Genomic_DNA"/>
</dbReference>
<proteinExistence type="predicted"/>
<reference evidence="2" key="1">
    <citation type="submission" date="2023-03" db="EMBL/GenBank/DDBJ databases">
        <title>Massive genome expansion in bonnet fungi (Mycena s.s.) driven by repeated elements and novel gene families across ecological guilds.</title>
        <authorList>
            <consortium name="Lawrence Berkeley National Laboratory"/>
            <person name="Harder C.B."/>
            <person name="Miyauchi S."/>
            <person name="Viragh M."/>
            <person name="Kuo A."/>
            <person name="Thoen E."/>
            <person name="Andreopoulos B."/>
            <person name="Lu D."/>
            <person name="Skrede I."/>
            <person name="Drula E."/>
            <person name="Henrissat B."/>
            <person name="Morin E."/>
            <person name="Kohler A."/>
            <person name="Barry K."/>
            <person name="LaButti K."/>
            <person name="Morin E."/>
            <person name="Salamov A."/>
            <person name="Lipzen A."/>
            <person name="Mereny Z."/>
            <person name="Hegedus B."/>
            <person name="Baldrian P."/>
            <person name="Stursova M."/>
            <person name="Weitz H."/>
            <person name="Taylor A."/>
            <person name="Grigoriev I.V."/>
            <person name="Nagy L.G."/>
            <person name="Martin F."/>
            <person name="Kauserud H."/>
        </authorList>
    </citation>
    <scope>NUCLEOTIDE SEQUENCE</scope>
    <source>
        <strain evidence="2">CBHHK173m</strain>
    </source>
</reference>
<feature type="chain" id="PRO_5042441737" evidence="1">
    <location>
        <begin position="23"/>
        <end position="123"/>
    </location>
</feature>
<evidence type="ECO:0000256" key="1">
    <source>
        <dbReference type="SAM" id="SignalP"/>
    </source>
</evidence>
<feature type="signal peptide" evidence="1">
    <location>
        <begin position="1"/>
        <end position="22"/>
    </location>
</feature>
<accession>A0AAD6TTY7</accession>
<dbReference type="Proteomes" id="UP001222325">
    <property type="component" value="Unassembled WGS sequence"/>
</dbReference>
<dbReference type="AlphaFoldDB" id="A0AAD6TTY7"/>